<keyword evidence="3" id="KW-1185">Reference proteome</keyword>
<evidence type="ECO:0000256" key="1">
    <source>
        <dbReference type="SAM" id="MobiDB-lite"/>
    </source>
</evidence>
<accession>A0ABQ7E9D7</accession>
<feature type="region of interest" description="Disordered" evidence="1">
    <location>
        <begin position="93"/>
        <end position="120"/>
    </location>
</feature>
<organism evidence="2 3">
    <name type="scientific">Brassica cretica</name>
    <name type="common">Mustard</name>
    <dbReference type="NCBI Taxonomy" id="69181"/>
    <lineage>
        <taxon>Eukaryota</taxon>
        <taxon>Viridiplantae</taxon>
        <taxon>Streptophyta</taxon>
        <taxon>Embryophyta</taxon>
        <taxon>Tracheophyta</taxon>
        <taxon>Spermatophyta</taxon>
        <taxon>Magnoliopsida</taxon>
        <taxon>eudicotyledons</taxon>
        <taxon>Gunneridae</taxon>
        <taxon>Pentapetalae</taxon>
        <taxon>rosids</taxon>
        <taxon>malvids</taxon>
        <taxon>Brassicales</taxon>
        <taxon>Brassicaceae</taxon>
        <taxon>Brassiceae</taxon>
        <taxon>Brassica</taxon>
    </lineage>
</organism>
<name>A0ABQ7E9D7_BRACR</name>
<dbReference type="EMBL" id="QGKV02000299">
    <property type="protein sequence ID" value="KAF3593624.1"/>
    <property type="molecule type" value="Genomic_DNA"/>
</dbReference>
<reference evidence="2 3" key="1">
    <citation type="journal article" date="2020" name="BMC Genomics">
        <title>Intraspecific diversification of the crop wild relative Brassica cretica Lam. using demographic model selection.</title>
        <authorList>
            <person name="Kioukis A."/>
            <person name="Michalopoulou V.A."/>
            <person name="Briers L."/>
            <person name="Pirintsos S."/>
            <person name="Studholme D.J."/>
            <person name="Pavlidis P."/>
            <person name="Sarris P.F."/>
        </authorList>
    </citation>
    <scope>NUCLEOTIDE SEQUENCE [LARGE SCALE GENOMIC DNA]</scope>
    <source>
        <strain evidence="3">cv. PFS-1207/04</strain>
    </source>
</reference>
<gene>
    <name evidence="2" type="ORF">DY000_02020270</name>
</gene>
<evidence type="ECO:0000313" key="3">
    <source>
        <dbReference type="Proteomes" id="UP000266723"/>
    </source>
</evidence>
<sequence length="120" mass="13309">MDSSLAVTRCRSFSRSRSDRSLAVTRFALLQLLVTDRSLAVTRHISLSLALTRLGSLSRNHSDCSQVSSMTLSIDASFMATCSGGSEHCLHRSFAQPSRRKKSDRNQKYVDDSSPETVRL</sequence>
<dbReference type="Proteomes" id="UP000266723">
    <property type="component" value="Unassembled WGS sequence"/>
</dbReference>
<protein>
    <submittedName>
        <fullName evidence="2">Uncharacterized protein</fullName>
    </submittedName>
</protein>
<proteinExistence type="predicted"/>
<comment type="caution">
    <text evidence="2">The sequence shown here is derived from an EMBL/GenBank/DDBJ whole genome shotgun (WGS) entry which is preliminary data.</text>
</comment>
<evidence type="ECO:0000313" key="2">
    <source>
        <dbReference type="EMBL" id="KAF3593624.1"/>
    </source>
</evidence>